<dbReference type="InterPro" id="IPR009568">
    <property type="entry name" value="DUF1184"/>
</dbReference>
<dbReference type="AlphaFoldDB" id="A0A8T2BGP7"/>
<proteinExistence type="predicted"/>
<reference evidence="1 2" key="1">
    <citation type="submission" date="2020-12" db="EMBL/GenBank/DDBJ databases">
        <title>Concerted genomic and epigenomic changes stabilize Arabidopsis allopolyploids.</title>
        <authorList>
            <person name="Chen Z."/>
        </authorList>
    </citation>
    <scope>NUCLEOTIDE SEQUENCE [LARGE SCALE GENOMIC DNA]</scope>
    <source>
        <strain evidence="1">Allo738</strain>
        <tissue evidence="1">Leaf</tissue>
    </source>
</reference>
<dbReference type="Pfam" id="PF06683">
    <property type="entry name" value="DUF1184"/>
    <property type="match status" value="2"/>
</dbReference>
<name>A0A8T2BGP7_9BRAS</name>
<comment type="caution">
    <text evidence="1">The sequence shown here is derived from an EMBL/GenBank/DDBJ whole genome shotgun (WGS) entry which is preliminary data.</text>
</comment>
<sequence length="442" mass="51251">MESKSRHSGVLRRLPPSLRYYPYASSSGRRSGFGKDDTRKEEVVRLGVELSLHVAESMFLLSDDIRSMLLFCAKLWRDVEPASPVVERLLLVMHYVYSKDDDINKPKNGGKLVHPELIRTTYMDFVDGIRRLHRLFLAVRNNSSSYFDDRLAIAKYKQVLMKLDDKLRHVSEANGFARKTIESNIFDLWRSLFDEEAGEAKVMMKHRIIIDLFTPLFDQSRPLTSGRSETRIHYFTYSLGMGFAKQELRDEAVQLGVELSLYVAESMFLLCDDIRTMLVFCFILWRNAIRYRNHDSPVVERLLRVIHYVYSKYIKPMNGVYHDGGNSVHWELMRRTTWKDFADGIEGLEDLVLTLRGEGSCVEGTRFKSSIREALRKVEEKLRSVKAVSEANGFAREAMEPNILDMWKSVLDKEAKEATQTLKVINNRILSDLFLPLWNEAI</sequence>
<organism evidence="1 2">
    <name type="scientific">Arabidopsis thaliana x Arabidopsis arenosa</name>
    <dbReference type="NCBI Taxonomy" id="1240361"/>
    <lineage>
        <taxon>Eukaryota</taxon>
        <taxon>Viridiplantae</taxon>
        <taxon>Streptophyta</taxon>
        <taxon>Embryophyta</taxon>
        <taxon>Tracheophyta</taxon>
        <taxon>Spermatophyta</taxon>
        <taxon>Magnoliopsida</taxon>
        <taxon>eudicotyledons</taxon>
        <taxon>Gunneridae</taxon>
        <taxon>Pentapetalae</taxon>
        <taxon>rosids</taxon>
        <taxon>malvids</taxon>
        <taxon>Brassicales</taxon>
        <taxon>Brassicaceae</taxon>
        <taxon>Camelineae</taxon>
        <taxon>Arabidopsis</taxon>
    </lineage>
</organism>
<evidence type="ECO:0000313" key="2">
    <source>
        <dbReference type="Proteomes" id="UP000694240"/>
    </source>
</evidence>
<dbReference type="EMBL" id="JAEFBK010000007">
    <property type="protein sequence ID" value="KAG7584632.1"/>
    <property type="molecule type" value="Genomic_DNA"/>
</dbReference>
<accession>A0A8T2BGP7</accession>
<protein>
    <submittedName>
        <fullName evidence="1">Uncharacterized protein</fullName>
    </submittedName>
</protein>
<dbReference type="Proteomes" id="UP000694240">
    <property type="component" value="Chromosome 7"/>
</dbReference>
<gene>
    <name evidence="1" type="ORF">ISN45_Aa02g000330</name>
</gene>
<keyword evidence="2" id="KW-1185">Reference proteome</keyword>
<evidence type="ECO:0000313" key="1">
    <source>
        <dbReference type="EMBL" id="KAG7584632.1"/>
    </source>
</evidence>